<organism evidence="1 2">
    <name type="scientific">Paramarasmius palmivorus</name>
    <dbReference type="NCBI Taxonomy" id="297713"/>
    <lineage>
        <taxon>Eukaryota</taxon>
        <taxon>Fungi</taxon>
        <taxon>Dikarya</taxon>
        <taxon>Basidiomycota</taxon>
        <taxon>Agaricomycotina</taxon>
        <taxon>Agaricomycetes</taxon>
        <taxon>Agaricomycetidae</taxon>
        <taxon>Agaricales</taxon>
        <taxon>Marasmiineae</taxon>
        <taxon>Marasmiaceae</taxon>
        <taxon>Paramarasmius</taxon>
    </lineage>
</organism>
<dbReference type="AlphaFoldDB" id="A0AAW0DS39"/>
<reference evidence="1 2" key="1">
    <citation type="submission" date="2024-01" db="EMBL/GenBank/DDBJ databases">
        <title>A draft genome for a cacao thread blight-causing isolate of Paramarasmius palmivorus.</title>
        <authorList>
            <person name="Baruah I.K."/>
            <person name="Bukari Y."/>
            <person name="Amoako-Attah I."/>
            <person name="Meinhardt L.W."/>
            <person name="Bailey B.A."/>
            <person name="Cohen S.P."/>
        </authorList>
    </citation>
    <scope>NUCLEOTIDE SEQUENCE [LARGE SCALE GENOMIC DNA]</scope>
    <source>
        <strain evidence="1 2">GH-12</strain>
    </source>
</reference>
<evidence type="ECO:0000313" key="2">
    <source>
        <dbReference type="Proteomes" id="UP001383192"/>
    </source>
</evidence>
<accession>A0AAW0DS39</accession>
<dbReference type="CDD" id="cd11296">
    <property type="entry name" value="O-FucT_like"/>
    <property type="match status" value="1"/>
</dbReference>
<comment type="caution">
    <text evidence="1">The sequence shown here is derived from an EMBL/GenBank/DDBJ whole genome shotgun (WGS) entry which is preliminary data.</text>
</comment>
<dbReference type="EMBL" id="JAYKXP010000009">
    <property type="protein sequence ID" value="KAK7054403.1"/>
    <property type="molecule type" value="Genomic_DNA"/>
</dbReference>
<name>A0AAW0DS39_9AGAR</name>
<protein>
    <submittedName>
        <fullName evidence="1">Uncharacterized protein</fullName>
    </submittedName>
</protein>
<evidence type="ECO:0000313" key="1">
    <source>
        <dbReference type="EMBL" id="KAK7054403.1"/>
    </source>
</evidence>
<dbReference type="Proteomes" id="UP001383192">
    <property type="component" value="Unassembled WGS sequence"/>
</dbReference>
<dbReference type="Gene3D" id="3.40.50.11350">
    <property type="match status" value="1"/>
</dbReference>
<gene>
    <name evidence="1" type="ORF">VNI00_003597</name>
</gene>
<proteinExistence type="predicted"/>
<sequence length="399" mass="45161">MNTHLAHESKRAYVFQDYLWKPDYHPWRIPAITLTRNRRYPQTPLNALISGPSAGGPWEAHDPAPRSVSDRYWEIVCPPHERKIISTRDVKPFIPKPSPQSLTESPYGYAGGPIGNNQQENWESPWGDAIFEYWKDLLINSPERCIEVIPAPRNEDNYPQTFDVRMFATHKVLPLWDSFSKSAASRLLSASPLVKSGVDRNLYLFQSRERDGRETSQVQLQRLGNTQHDPLANTLAIHVRLGDFSDACVNLLGAYNLTFYSWNLLPSLPKEDIFIPPPGGVPRADNPDEYVYGKNTKENIDTYLERCLPSVDAIAAKVKRVKDTWGGRQPLRTLYILTNSSPTQLKPLQDAFAEQGWTHIVTSKDLELDVLQRDLEGAIDMEIARRAAGFIGNGVCVLV</sequence>
<keyword evidence="2" id="KW-1185">Reference proteome</keyword>